<evidence type="ECO:0000313" key="3">
    <source>
        <dbReference type="Proteomes" id="UP000663860"/>
    </source>
</evidence>
<reference evidence="2" key="1">
    <citation type="submission" date="2021-02" db="EMBL/GenBank/DDBJ databases">
        <authorList>
            <person name="Nowell W R."/>
        </authorList>
    </citation>
    <scope>NUCLEOTIDE SEQUENCE</scope>
</reference>
<sequence>MNLTQFILVLAVFIPTIVYSRRLSYDELESALEEFYPQSRAINQLNSDCNWITYDLDATEAGYTDSHSYSCPKVTLAAPFCVLTWSDAVALCNSDSKCGGLSLTLNHHWHDVNDRKGETTVYLYSTTSEVLTDNKYGKCSDCNWITYDLDATEAGYTDSHSYSCPKVTLAAPFCVLTWSDAVALCNSDSKCGGLSLTLNHHWHGVNDRKGETTVYLYSTTSEVLTDNKYGKWYTFPKKCWKYDS</sequence>
<evidence type="ECO:0000313" key="2">
    <source>
        <dbReference type="EMBL" id="CAF0715233.1"/>
    </source>
</evidence>
<dbReference type="Proteomes" id="UP000663860">
    <property type="component" value="Unassembled WGS sequence"/>
</dbReference>
<name>A0A813M4D2_9BILA</name>
<feature type="chain" id="PRO_5032682762" evidence="1">
    <location>
        <begin position="21"/>
        <end position="244"/>
    </location>
</feature>
<protein>
    <submittedName>
        <fullName evidence="2">Uncharacterized protein</fullName>
    </submittedName>
</protein>
<feature type="signal peptide" evidence="1">
    <location>
        <begin position="1"/>
        <end position="20"/>
    </location>
</feature>
<gene>
    <name evidence="2" type="ORF">IZO911_LOCUS844</name>
</gene>
<keyword evidence="1" id="KW-0732">Signal</keyword>
<organism evidence="2 3">
    <name type="scientific">Adineta steineri</name>
    <dbReference type="NCBI Taxonomy" id="433720"/>
    <lineage>
        <taxon>Eukaryota</taxon>
        <taxon>Metazoa</taxon>
        <taxon>Spiralia</taxon>
        <taxon>Gnathifera</taxon>
        <taxon>Rotifera</taxon>
        <taxon>Eurotatoria</taxon>
        <taxon>Bdelloidea</taxon>
        <taxon>Adinetida</taxon>
        <taxon>Adinetidae</taxon>
        <taxon>Adineta</taxon>
    </lineage>
</organism>
<evidence type="ECO:0000256" key="1">
    <source>
        <dbReference type="SAM" id="SignalP"/>
    </source>
</evidence>
<dbReference type="EMBL" id="CAJNOE010000004">
    <property type="protein sequence ID" value="CAF0715233.1"/>
    <property type="molecule type" value="Genomic_DNA"/>
</dbReference>
<proteinExistence type="predicted"/>
<accession>A0A813M4D2</accession>
<dbReference type="AlphaFoldDB" id="A0A813M4D2"/>
<comment type="caution">
    <text evidence="2">The sequence shown here is derived from an EMBL/GenBank/DDBJ whole genome shotgun (WGS) entry which is preliminary data.</text>
</comment>